<reference evidence="2 3" key="1">
    <citation type="journal article" date="2020" name="Biotechnol. Biofuels">
        <title>New insights from the biogas microbiome by comprehensive genome-resolved metagenomics of nearly 1600 species originating from multiple anaerobic digesters.</title>
        <authorList>
            <person name="Campanaro S."/>
            <person name="Treu L."/>
            <person name="Rodriguez-R L.M."/>
            <person name="Kovalovszki A."/>
            <person name="Ziels R.M."/>
            <person name="Maus I."/>
            <person name="Zhu X."/>
            <person name="Kougias P.G."/>
            <person name="Basile A."/>
            <person name="Luo G."/>
            <person name="Schluter A."/>
            <person name="Konstantinidis K.T."/>
            <person name="Angelidaki I."/>
        </authorList>
    </citation>
    <scope>NUCLEOTIDE SEQUENCE [LARGE SCALE GENOMIC DNA]</scope>
    <source>
        <strain evidence="2">AS04akNAM_66</strain>
    </source>
</reference>
<name>A0A7V6U116_9HYPH</name>
<comment type="caution">
    <text evidence="2">The sequence shown here is derived from an EMBL/GenBank/DDBJ whole genome shotgun (WGS) entry which is preliminary data.</text>
</comment>
<feature type="signal peptide" evidence="1">
    <location>
        <begin position="1"/>
        <end position="21"/>
    </location>
</feature>
<evidence type="ECO:0008006" key="4">
    <source>
        <dbReference type="Google" id="ProtNLM"/>
    </source>
</evidence>
<feature type="chain" id="PRO_5031288907" description="Lipoprotein" evidence="1">
    <location>
        <begin position="22"/>
        <end position="215"/>
    </location>
</feature>
<dbReference type="EMBL" id="DUMN01000487">
    <property type="protein sequence ID" value="HHV69352.1"/>
    <property type="molecule type" value="Genomic_DNA"/>
</dbReference>
<evidence type="ECO:0000256" key="1">
    <source>
        <dbReference type="SAM" id="SignalP"/>
    </source>
</evidence>
<dbReference type="PROSITE" id="PS51257">
    <property type="entry name" value="PROKAR_LIPOPROTEIN"/>
    <property type="match status" value="1"/>
</dbReference>
<evidence type="ECO:0000313" key="3">
    <source>
        <dbReference type="Proteomes" id="UP000551563"/>
    </source>
</evidence>
<organism evidence="2 3">
    <name type="scientific">Brucella intermedia</name>
    <dbReference type="NCBI Taxonomy" id="94625"/>
    <lineage>
        <taxon>Bacteria</taxon>
        <taxon>Pseudomonadati</taxon>
        <taxon>Pseudomonadota</taxon>
        <taxon>Alphaproteobacteria</taxon>
        <taxon>Hyphomicrobiales</taxon>
        <taxon>Brucellaceae</taxon>
        <taxon>Brucella/Ochrobactrum group</taxon>
        <taxon>Brucella</taxon>
    </lineage>
</organism>
<sequence length="215" mass="24089">MKKKKLYPAIAAALVISMSGCGDTNTPSNEKFAEAINNYYKSKGKLCTTLKYDLKISGYGRPNPWPTADVHQLDALEKVGLLTSTEESSTDRYGTVHRTKHYTPSEQGKQYIQLPEGYGKPMDVFVKPEFCWGTVVTDKVISWTPVTYVKKSEHGQDHLAVFTYKLETPAWANSEEVKAAFSLVKTWADGEGKRELQHHIEATKDGWVDLGLPLM</sequence>
<proteinExistence type="predicted"/>
<gene>
    <name evidence="2" type="ORF">GXX48_17160</name>
</gene>
<accession>A0A7V6U116</accession>
<evidence type="ECO:0000313" key="2">
    <source>
        <dbReference type="EMBL" id="HHV69352.1"/>
    </source>
</evidence>
<keyword evidence="1" id="KW-0732">Signal</keyword>
<dbReference type="Proteomes" id="UP000551563">
    <property type="component" value="Unassembled WGS sequence"/>
</dbReference>
<protein>
    <recommendedName>
        <fullName evidence="4">Lipoprotein</fullName>
    </recommendedName>
</protein>
<dbReference type="AlphaFoldDB" id="A0A7V6U116"/>